<feature type="compositionally biased region" description="Basic residues" evidence="1">
    <location>
        <begin position="95"/>
        <end position="108"/>
    </location>
</feature>
<organism evidence="2 3">
    <name type="scientific">Dreissena polymorpha</name>
    <name type="common">Zebra mussel</name>
    <name type="synonym">Mytilus polymorpha</name>
    <dbReference type="NCBI Taxonomy" id="45954"/>
    <lineage>
        <taxon>Eukaryota</taxon>
        <taxon>Metazoa</taxon>
        <taxon>Spiralia</taxon>
        <taxon>Lophotrochozoa</taxon>
        <taxon>Mollusca</taxon>
        <taxon>Bivalvia</taxon>
        <taxon>Autobranchia</taxon>
        <taxon>Heteroconchia</taxon>
        <taxon>Euheterodonta</taxon>
        <taxon>Imparidentia</taxon>
        <taxon>Neoheterodontei</taxon>
        <taxon>Myida</taxon>
        <taxon>Dreissenoidea</taxon>
        <taxon>Dreissenidae</taxon>
        <taxon>Dreissena</taxon>
    </lineage>
</organism>
<evidence type="ECO:0000313" key="2">
    <source>
        <dbReference type="EMBL" id="KAH3796436.1"/>
    </source>
</evidence>
<reference evidence="2" key="2">
    <citation type="submission" date="2020-11" db="EMBL/GenBank/DDBJ databases">
        <authorList>
            <person name="McCartney M.A."/>
            <person name="Auch B."/>
            <person name="Kono T."/>
            <person name="Mallez S."/>
            <person name="Becker A."/>
            <person name="Gohl D.M."/>
            <person name="Silverstein K.A.T."/>
            <person name="Koren S."/>
            <person name="Bechman K.B."/>
            <person name="Herman A."/>
            <person name="Abrahante J.E."/>
            <person name="Garbe J."/>
        </authorList>
    </citation>
    <scope>NUCLEOTIDE SEQUENCE</scope>
    <source>
        <strain evidence="2">Duluth1</strain>
        <tissue evidence="2">Whole animal</tissue>
    </source>
</reference>
<evidence type="ECO:0000313" key="3">
    <source>
        <dbReference type="Proteomes" id="UP000828390"/>
    </source>
</evidence>
<keyword evidence="3" id="KW-1185">Reference proteome</keyword>
<reference evidence="2" key="1">
    <citation type="journal article" date="2019" name="bioRxiv">
        <title>The Genome of the Zebra Mussel, Dreissena polymorpha: A Resource for Invasive Species Research.</title>
        <authorList>
            <person name="McCartney M.A."/>
            <person name="Auch B."/>
            <person name="Kono T."/>
            <person name="Mallez S."/>
            <person name="Zhang Y."/>
            <person name="Obille A."/>
            <person name="Becker A."/>
            <person name="Abrahante J.E."/>
            <person name="Garbe J."/>
            <person name="Badalamenti J.P."/>
            <person name="Herman A."/>
            <person name="Mangelson H."/>
            <person name="Liachko I."/>
            <person name="Sullivan S."/>
            <person name="Sone E.D."/>
            <person name="Koren S."/>
            <person name="Silverstein K.A.T."/>
            <person name="Beckman K.B."/>
            <person name="Gohl D.M."/>
        </authorList>
    </citation>
    <scope>NUCLEOTIDE SEQUENCE</scope>
    <source>
        <strain evidence="2">Duluth1</strain>
        <tissue evidence="2">Whole animal</tissue>
    </source>
</reference>
<gene>
    <name evidence="2" type="ORF">DPMN_150004</name>
</gene>
<comment type="caution">
    <text evidence="2">The sequence shown here is derived from an EMBL/GenBank/DDBJ whole genome shotgun (WGS) entry which is preliminary data.</text>
</comment>
<evidence type="ECO:0000256" key="1">
    <source>
        <dbReference type="SAM" id="MobiDB-lite"/>
    </source>
</evidence>
<dbReference type="Proteomes" id="UP000828390">
    <property type="component" value="Unassembled WGS sequence"/>
</dbReference>
<protein>
    <submittedName>
        <fullName evidence="2">Uncharacterized protein</fullName>
    </submittedName>
</protein>
<feature type="region of interest" description="Disordered" evidence="1">
    <location>
        <begin position="85"/>
        <end position="108"/>
    </location>
</feature>
<proteinExistence type="predicted"/>
<sequence length="108" mass="11897">MQSSVVAKQQVTWCAPKHCLQSSVVARSVVMPTQPALQSAVGASTNPVQRIIPGPSPAARWGPNSYPQPSGRCTVAMKRQLEEYENEAAPSPKIHINKNHPRFRHLFQ</sequence>
<dbReference type="EMBL" id="JAIWYP010000007">
    <property type="protein sequence ID" value="KAH3796436.1"/>
    <property type="molecule type" value="Genomic_DNA"/>
</dbReference>
<dbReference type="AlphaFoldDB" id="A0A9D4FGW5"/>
<name>A0A9D4FGW5_DREPO</name>
<accession>A0A9D4FGW5</accession>